<dbReference type="EMBL" id="RCSW01000002">
    <property type="protein sequence ID" value="KAF7953831.1"/>
    <property type="molecule type" value="Genomic_DNA"/>
</dbReference>
<feature type="region of interest" description="Disordered" evidence="1">
    <location>
        <begin position="282"/>
        <end position="306"/>
    </location>
</feature>
<dbReference type="PANTHER" id="PTHR36223:SF1">
    <property type="entry name" value="TRANSCRIPTION ELONGATION FACTOR EAF N-TERMINAL DOMAIN-CONTAINING PROTEIN"/>
    <property type="match status" value="1"/>
</dbReference>
<evidence type="ECO:0000313" key="3">
    <source>
        <dbReference type="EMBL" id="KAF7953831.1"/>
    </source>
</evidence>
<comment type="caution">
    <text evidence="3">The sequence shown here is derived from an EMBL/GenBank/DDBJ whole genome shotgun (WGS) entry which is preliminary data.</text>
</comment>
<organism evidence="3 4">
    <name type="scientific">Botrytis byssoidea</name>
    <dbReference type="NCBI Taxonomy" id="139641"/>
    <lineage>
        <taxon>Eukaryota</taxon>
        <taxon>Fungi</taxon>
        <taxon>Dikarya</taxon>
        <taxon>Ascomycota</taxon>
        <taxon>Pezizomycotina</taxon>
        <taxon>Leotiomycetes</taxon>
        <taxon>Helotiales</taxon>
        <taxon>Sclerotiniaceae</taxon>
        <taxon>Botrytis</taxon>
    </lineage>
</organism>
<feature type="compositionally biased region" description="Basic and acidic residues" evidence="1">
    <location>
        <begin position="329"/>
        <end position="340"/>
    </location>
</feature>
<sequence length="463" mass="52192">MPRRREFLDPSLPKGVHAPPVPGITAQIISQDKKAFPSYPSPDKEPIVEGDELSEYFSVRTVTTYIAVTNNTPFSIHLRVDRPYPVKMDCSKLQFEIFVDGKFVWDAWCHKPRYQDNGNVWEEIIGGLKLGKGRSCEIKDFKFMGLKTNEESMSYTALQRVKESMAKIGKIEIKVYRTMYGKKGGDVKNSKKGFLTKNNREVPEKALKGEAKSHGTALDEGRKTIRGDVWREANKHGELPIIIFRFLYRSEGLYYPVTQEESIANLNALDTEALKSLHIIEHTPGSSRSSSPESEHEASSGLSAAQAKQVEDLLKSFRKSAGGGGGSSSRKEIKTEDKLGNRKRIKREEEPESSEMAARRRRAEKGKGRAVTIDLTADNSGDDEESVRRATKRRRVAKGNGKVVAIDLTADSSGEGEDKDEEPNIFSDEEKDVDDKDNNLFVQDDGPRRKWPLWRRSNLFKYS</sequence>
<name>A0A9P5IU41_9HELO</name>
<dbReference type="RefSeq" id="XP_038737641.1">
    <property type="nucleotide sequence ID" value="XM_038871740.1"/>
</dbReference>
<feature type="region of interest" description="Disordered" evidence="1">
    <location>
        <begin position="1"/>
        <end position="20"/>
    </location>
</feature>
<proteinExistence type="predicted"/>
<dbReference type="Pfam" id="PF25534">
    <property type="entry name" value="DUF7918"/>
    <property type="match status" value="1"/>
</dbReference>
<feature type="domain" description="DUF7918" evidence="2">
    <location>
        <begin position="48"/>
        <end position="251"/>
    </location>
</feature>
<dbReference type="PANTHER" id="PTHR36223">
    <property type="entry name" value="BETA-LACTAMASE-TYPE TRANSPEPTIDASE FOLD DOMAIN CONTAINING PROTEIN"/>
    <property type="match status" value="1"/>
</dbReference>
<dbReference type="AlphaFoldDB" id="A0A9P5IU41"/>
<dbReference type="InterPro" id="IPR057678">
    <property type="entry name" value="DUF7918"/>
</dbReference>
<dbReference type="Proteomes" id="UP000710849">
    <property type="component" value="Unassembled WGS sequence"/>
</dbReference>
<reference evidence="3 4" key="1">
    <citation type="journal article" date="2020" name="Genome Biol. Evol.">
        <title>Comparative genomics of Sclerotiniaceae.</title>
        <authorList>
            <person name="Valero Jimenez C.A."/>
            <person name="Steentjes M."/>
            <person name="Scholten O.E."/>
            <person name="Van Kan J.A.L."/>
        </authorList>
    </citation>
    <scope>NUCLEOTIDE SEQUENCE [LARGE SCALE GENOMIC DNA]</scope>
    <source>
        <strain evidence="3 4">MUCL 94</strain>
    </source>
</reference>
<dbReference type="GeneID" id="62144819"/>
<feature type="region of interest" description="Disordered" evidence="1">
    <location>
        <begin position="318"/>
        <end position="448"/>
    </location>
</feature>
<feature type="compositionally biased region" description="Acidic residues" evidence="1">
    <location>
        <begin position="414"/>
        <end position="432"/>
    </location>
</feature>
<protein>
    <recommendedName>
        <fullName evidence="2">DUF7918 domain-containing protein</fullName>
    </recommendedName>
</protein>
<accession>A0A9P5IU41</accession>
<evidence type="ECO:0000256" key="1">
    <source>
        <dbReference type="SAM" id="MobiDB-lite"/>
    </source>
</evidence>
<gene>
    <name evidence="3" type="ORF">EAE97_001230</name>
</gene>
<evidence type="ECO:0000259" key="2">
    <source>
        <dbReference type="Pfam" id="PF25534"/>
    </source>
</evidence>
<keyword evidence="4" id="KW-1185">Reference proteome</keyword>
<evidence type="ECO:0000313" key="4">
    <source>
        <dbReference type="Proteomes" id="UP000710849"/>
    </source>
</evidence>